<dbReference type="EMBL" id="FR773978">
    <property type="protein sequence ID" value="CBY89747.1"/>
    <property type="molecule type" value="Genomic_DNA"/>
</dbReference>
<evidence type="ECO:0000259" key="2">
    <source>
        <dbReference type="Pfam" id="PF00961"/>
    </source>
</evidence>
<evidence type="ECO:0000256" key="1">
    <source>
        <dbReference type="ARBA" id="ARBA00002670"/>
    </source>
</evidence>
<evidence type="ECO:0000313" key="3">
    <source>
        <dbReference type="EMBL" id="CBY89747.1"/>
    </source>
</evidence>
<reference evidence="3" key="1">
    <citation type="submission" date="2011-01" db="EMBL/GenBank/DDBJ databases">
        <title>Recurrent insertion of 5'-terminal nucleotides and loss of the branchpoint motif in lineages of group II introns inserted in mitochondrial preribosomal RNAs.</title>
        <authorList>
            <person name="Li C.-.F."/>
            <person name="Costa M."/>
            <person name="Bassi G."/>
            <person name="Michel F."/>
        </authorList>
    </citation>
    <scope>NUCLEOTIDE SEQUENCE</scope>
</reference>
<dbReference type="PANTHER" id="PTHR36181">
    <property type="entry name" value="INTRON-ENCODED ENDONUCLEASE AI3-RELATED"/>
    <property type="match status" value="1"/>
</dbReference>
<protein>
    <submittedName>
        <fullName evidence="3">Putative LAGLIDADG homing endonuclease</fullName>
    </submittedName>
</protein>
<feature type="domain" description="Homing endonuclease LAGLIDADG" evidence="2">
    <location>
        <begin position="159"/>
        <end position="254"/>
    </location>
</feature>
<comment type="function">
    <text evidence="1">Mitochondrial DNA endonuclease involved in intron homing.</text>
</comment>
<dbReference type="Pfam" id="PF00961">
    <property type="entry name" value="LAGLIDADG_1"/>
    <property type="match status" value="2"/>
</dbReference>
<geneLocation type="mitochondrion" evidence="3"/>
<keyword evidence="3" id="KW-0255">Endonuclease</keyword>
<keyword evidence="3" id="KW-0496">Mitochondrion</keyword>
<dbReference type="GO" id="GO:0004519">
    <property type="term" value="F:endonuclease activity"/>
    <property type="evidence" value="ECO:0007669"/>
    <property type="project" value="UniProtKB-KW"/>
</dbReference>
<name>H1ZWQ6_GRIFR</name>
<accession>H1ZWQ6</accession>
<dbReference type="GO" id="GO:0005739">
    <property type="term" value="C:mitochondrion"/>
    <property type="evidence" value="ECO:0007669"/>
    <property type="project" value="UniProtKB-ARBA"/>
</dbReference>
<dbReference type="Gene3D" id="3.10.28.10">
    <property type="entry name" value="Homing endonucleases"/>
    <property type="match status" value="2"/>
</dbReference>
<dbReference type="InterPro" id="IPR027434">
    <property type="entry name" value="Homing_endonucl"/>
</dbReference>
<gene>
    <name evidence="3" type="primary">SSU</name>
</gene>
<dbReference type="InterPro" id="IPR004860">
    <property type="entry name" value="LAGLIDADG_dom"/>
</dbReference>
<sequence length="259" mass="30369">MKIKMENQKFIPWFIGFMDAEGGFLCHLVPRINRKNIATSYKILRAIHLGLNLKDLSLIEFINQKLGNIGNIYQYPIKQECKLAISSNENIVKFIQTVFSETENTLLTIHQATRYEQLRKVVIEKIISVKTTEQFEDIQVKQIIPSFEACSSFYLDYWLSGFLNGEVSFTTFKGKSGNLKPQVFLEHTDERAVNFFRNYLNLNPKVHSRQRDNRKLTYSIKITSVKDLNSIIQFLDRTEGLLGNKLFQYNEWKDRFFSK</sequence>
<keyword evidence="3" id="KW-0540">Nuclease</keyword>
<dbReference type="AlphaFoldDB" id="H1ZWQ6"/>
<feature type="domain" description="Homing endonuclease LAGLIDADG" evidence="2">
    <location>
        <begin position="15"/>
        <end position="102"/>
    </location>
</feature>
<dbReference type="InterPro" id="IPR051289">
    <property type="entry name" value="LAGLIDADG_Endonuclease"/>
</dbReference>
<keyword evidence="3" id="KW-0378">Hydrolase</keyword>
<organism evidence="3">
    <name type="scientific">Grifola frondosa</name>
    <name type="common">Maitake</name>
    <name type="synonym">Polyporus frondosus</name>
    <dbReference type="NCBI Taxonomy" id="5627"/>
    <lineage>
        <taxon>Eukaryota</taxon>
        <taxon>Fungi</taxon>
        <taxon>Dikarya</taxon>
        <taxon>Basidiomycota</taxon>
        <taxon>Agaricomycotina</taxon>
        <taxon>Agaricomycetes</taxon>
        <taxon>Polyporales</taxon>
        <taxon>Grifolaceae</taxon>
        <taxon>Grifola</taxon>
    </lineage>
</organism>
<dbReference type="SUPFAM" id="SSF55608">
    <property type="entry name" value="Homing endonucleases"/>
    <property type="match status" value="2"/>
</dbReference>
<dbReference type="PANTHER" id="PTHR36181:SF4">
    <property type="entry name" value="LAGLIDADG ENDONUCLEASE"/>
    <property type="match status" value="1"/>
</dbReference>
<proteinExistence type="predicted"/>